<evidence type="ECO:0000256" key="2">
    <source>
        <dbReference type="ARBA" id="ARBA00005745"/>
    </source>
</evidence>
<keyword evidence="5 7" id="KW-1133">Transmembrane helix</keyword>
<sequence length="113" mass="12225">MGETLAVNRVVADAIQRARIRIGNGESLSESFQSSSVFPPLVIRMLRVGETTGALDTALENVNYFYSREVGESTERALKLLEPALTLILGSIMALIVGSVLLPMYDVLGTVKL</sequence>
<protein>
    <submittedName>
        <fullName evidence="9">Type IV pilin biogenesis protein</fullName>
    </submittedName>
</protein>
<evidence type="ECO:0000256" key="1">
    <source>
        <dbReference type="ARBA" id="ARBA00004651"/>
    </source>
</evidence>
<evidence type="ECO:0000256" key="5">
    <source>
        <dbReference type="ARBA" id="ARBA00022989"/>
    </source>
</evidence>
<name>A0A1J5NY44_9ZZZZ</name>
<gene>
    <name evidence="9" type="ORF">GALL_547640</name>
</gene>
<dbReference type="GO" id="GO:0005886">
    <property type="term" value="C:plasma membrane"/>
    <property type="evidence" value="ECO:0007669"/>
    <property type="project" value="UniProtKB-SubCell"/>
</dbReference>
<evidence type="ECO:0000256" key="3">
    <source>
        <dbReference type="ARBA" id="ARBA00022475"/>
    </source>
</evidence>
<dbReference type="Gene3D" id="1.20.81.30">
    <property type="entry name" value="Type II secretion system (T2SS), domain F"/>
    <property type="match status" value="1"/>
</dbReference>
<comment type="similarity">
    <text evidence="2">Belongs to the GSP F family.</text>
</comment>
<feature type="domain" description="Type II secretion system protein GspF" evidence="8">
    <location>
        <begin position="8"/>
        <end position="103"/>
    </location>
</feature>
<evidence type="ECO:0000259" key="8">
    <source>
        <dbReference type="Pfam" id="PF00482"/>
    </source>
</evidence>
<feature type="transmembrane region" description="Helical" evidence="7">
    <location>
        <begin position="84"/>
        <end position="105"/>
    </location>
</feature>
<dbReference type="InterPro" id="IPR003004">
    <property type="entry name" value="GspF/PilC"/>
</dbReference>
<keyword evidence="6 7" id="KW-0472">Membrane</keyword>
<dbReference type="AlphaFoldDB" id="A0A1J5NY44"/>
<dbReference type="InterPro" id="IPR042094">
    <property type="entry name" value="T2SS_GspF_sf"/>
</dbReference>
<comment type="caution">
    <text evidence="9">The sequence shown here is derived from an EMBL/GenBank/DDBJ whole genome shotgun (WGS) entry which is preliminary data.</text>
</comment>
<organism evidence="9">
    <name type="scientific">mine drainage metagenome</name>
    <dbReference type="NCBI Taxonomy" id="410659"/>
    <lineage>
        <taxon>unclassified sequences</taxon>
        <taxon>metagenomes</taxon>
        <taxon>ecological metagenomes</taxon>
    </lineage>
</organism>
<evidence type="ECO:0000256" key="7">
    <source>
        <dbReference type="SAM" id="Phobius"/>
    </source>
</evidence>
<dbReference type="InterPro" id="IPR018076">
    <property type="entry name" value="T2SS_GspF_dom"/>
</dbReference>
<dbReference type="Pfam" id="PF00482">
    <property type="entry name" value="T2SSF"/>
    <property type="match status" value="1"/>
</dbReference>
<keyword evidence="3" id="KW-1003">Cell membrane</keyword>
<evidence type="ECO:0000256" key="6">
    <source>
        <dbReference type="ARBA" id="ARBA00023136"/>
    </source>
</evidence>
<proteinExistence type="inferred from homology"/>
<dbReference type="PANTHER" id="PTHR30012:SF0">
    <property type="entry name" value="TYPE II SECRETION SYSTEM PROTEIN F-RELATED"/>
    <property type="match status" value="1"/>
</dbReference>
<keyword evidence="4 7" id="KW-0812">Transmembrane</keyword>
<dbReference type="EMBL" id="MLJW01008783">
    <property type="protein sequence ID" value="OIQ63694.1"/>
    <property type="molecule type" value="Genomic_DNA"/>
</dbReference>
<dbReference type="PANTHER" id="PTHR30012">
    <property type="entry name" value="GENERAL SECRETION PATHWAY PROTEIN"/>
    <property type="match status" value="1"/>
</dbReference>
<reference evidence="9" key="1">
    <citation type="submission" date="2016-10" db="EMBL/GenBank/DDBJ databases">
        <title>Sequence of Gallionella enrichment culture.</title>
        <authorList>
            <person name="Poehlein A."/>
            <person name="Muehling M."/>
            <person name="Daniel R."/>
        </authorList>
    </citation>
    <scope>NUCLEOTIDE SEQUENCE</scope>
</reference>
<evidence type="ECO:0000313" key="9">
    <source>
        <dbReference type="EMBL" id="OIQ63694.1"/>
    </source>
</evidence>
<accession>A0A1J5NY44</accession>
<evidence type="ECO:0000256" key="4">
    <source>
        <dbReference type="ARBA" id="ARBA00022692"/>
    </source>
</evidence>
<comment type="subcellular location">
    <subcellularLocation>
        <location evidence="1">Cell membrane</location>
        <topology evidence="1">Multi-pass membrane protein</topology>
    </subcellularLocation>
</comment>